<dbReference type="InterPro" id="IPR012337">
    <property type="entry name" value="RNaseH-like_sf"/>
</dbReference>
<accession>A0AAN5ALL8</accession>
<evidence type="ECO:0000256" key="7">
    <source>
        <dbReference type="ARBA" id="ARBA00022763"/>
    </source>
</evidence>
<evidence type="ECO:0000259" key="16">
    <source>
        <dbReference type="PROSITE" id="PS51785"/>
    </source>
</evidence>
<dbReference type="CDD" id="cd06138">
    <property type="entry name" value="ExoI_N"/>
    <property type="match status" value="1"/>
</dbReference>
<keyword evidence="7" id="KW-0227">DNA damage</keyword>
<dbReference type="Gene3D" id="3.30.420.10">
    <property type="entry name" value="Ribonuclease H-like superfamily/Ribonuclease H"/>
    <property type="match status" value="1"/>
</dbReference>
<comment type="catalytic activity">
    <reaction evidence="1">
        <text>Exonucleolytic cleavage in the 3'- to 5'-direction to yield nucleoside 5'-phosphates.</text>
        <dbReference type="EC" id="3.1.11.1"/>
    </reaction>
</comment>
<keyword evidence="12" id="KW-0234">DNA repair</keyword>
<evidence type="ECO:0000256" key="3">
    <source>
        <dbReference type="ARBA" id="ARBA00012108"/>
    </source>
</evidence>
<evidence type="ECO:0000313" key="18">
    <source>
        <dbReference type="Proteomes" id="UP001310022"/>
    </source>
</evidence>
<organism evidence="17 18">
    <name type="scientific">Persicobacter diffluens</name>
    <dbReference type="NCBI Taxonomy" id="981"/>
    <lineage>
        <taxon>Bacteria</taxon>
        <taxon>Pseudomonadati</taxon>
        <taxon>Bacteroidota</taxon>
        <taxon>Cytophagia</taxon>
        <taxon>Cytophagales</taxon>
        <taxon>Persicobacteraceae</taxon>
        <taxon>Persicobacter</taxon>
    </lineage>
</organism>
<name>A0AAN5ALL8_9BACT</name>
<feature type="domain" description="ExoI SH3-like" evidence="15">
    <location>
        <begin position="208"/>
        <end position="356"/>
    </location>
</feature>
<dbReference type="SUPFAM" id="SSF53098">
    <property type="entry name" value="Ribonuclease H-like"/>
    <property type="match status" value="1"/>
</dbReference>
<dbReference type="AlphaFoldDB" id="A0AAN5ALL8"/>
<dbReference type="EC" id="3.1.11.1" evidence="3"/>
<feature type="domain" description="ExoI C-terminal" evidence="16">
    <location>
        <begin position="355"/>
        <end position="487"/>
    </location>
</feature>
<dbReference type="GO" id="GO:0003677">
    <property type="term" value="F:DNA binding"/>
    <property type="evidence" value="ECO:0007669"/>
    <property type="project" value="UniProtKB-KW"/>
</dbReference>
<keyword evidence="10" id="KW-0460">Magnesium</keyword>
<dbReference type="PROSITE" id="PS51784">
    <property type="entry name" value="EXOI_SH3"/>
    <property type="match status" value="1"/>
</dbReference>
<evidence type="ECO:0000256" key="9">
    <source>
        <dbReference type="ARBA" id="ARBA00022839"/>
    </source>
</evidence>
<dbReference type="GO" id="GO:0005829">
    <property type="term" value="C:cytosol"/>
    <property type="evidence" value="ECO:0007669"/>
    <property type="project" value="TreeGrafter"/>
</dbReference>
<dbReference type="Pfam" id="PF00929">
    <property type="entry name" value="RNase_T"/>
    <property type="match status" value="1"/>
</dbReference>
<evidence type="ECO:0000256" key="5">
    <source>
        <dbReference type="ARBA" id="ARBA00022722"/>
    </source>
</evidence>
<keyword evidence="9" id="KW-0269">Exonuclease</keyword>
<evidence type="ECO:0000256" key="14">
    <source>
        <dbReference type="ARBA" id="ARBA00046792"/>
    </source>
</evidence>
<evidence type="ECO:0000256" key="12">
    <source>
        <dbReference type="ARBA" id="ARBA00023204"/>
    </source>
</evidence>
<dbReference type="GO" id="GO:0046872">
    <property type="term" value="F:metal ion binding"/>
    <property type="evidence" value="ECO:0007669"/>
    <property type="project" value="UniProtKB-KW"/>
</dbReference>
<evidence type="ECO:0000259" key="15">
    <source>
        <dbReference type="PROSITE" id="PS51784"/>
    </source>
</evidence>
<dbReference type="PANTHER" id="PTHR30231:SF41">
    <property type="entry name" value="DNA POLYMERASE III SUBUNIT EPSILON"/>
    <property type="match status" value="1"/>
</dbReference>
<dbReference type="EMBL" id="BQKE01000001">
    <property type="protein sequence ID" value="GJM61571.1"/>
    <property type="molecule type" value="Genomic_DNA"/>
</dbReference>
<evidence type="ECO:0000313" key="17">
    <source>
        <dbReference type="EMBL" id="GJM61571.1"/>
    </source>
</evidence>
<comment type="caution">
    <text evidence="17">The sequence shown here is derived from an EMBL/GenBank/DDBJ whole genome shotgun (WGS) entry which is preliminary data.</text>
</comment>
<evidence type="ECO:0000256" key="1">
    <source>
        <dbReference type="ARBA" id="ARBA00000563"/>
    </source>
</evidence>
<evidence type="ECO:0000256" key="6">
    <source>
        <dbReference type="ARBA" id="ARBA00022723"/>
    </source>
</evidence>
<dbReference type="InterPro" id="IPR013520">
    <property type="entry name" value="Ribonucl_H"/>
</dbReference>
<dbReference type="FunFam" id="3.30.420.10:FF:000033">
    <property type="entry name" value="Exodeoxyribonuclease I"/>
    <property type="match status" value="1"/>
</dbReference>
<reference evidence="17 18" key="1">
    <citation type="submission" date="2021-12" db="EMBL/GenBank/DDBJ databases">
        <title>Genome sequencing of bacteria with rrn-lacking chromosome and rrn-plasmid.</title>
        <authorList>
            <person name="Anda M."/>
            <person name="Iwasaki W."/>
        </authorList>
    </citation>
    <scope>NUCLEOTIDE SEQUENCE [LARGE SCALE GENOMIC DNA]</scope>
    <source>
        <strain evidence="17 18">NBRC 15940</strain>
    </source>
</reference>
<evidence type="ECO:0000256" key="13">
    <source>
        <dbReference type="ARBA" id="ARBA00031220"/>
    </source>
</evidence>
<evidence type="ECO:0000256" key="4">
    <source>
        <dbReference type="ARBA" id="ARBA00019900"/>
    </source>
</evidence>
<dbReference type="GO" id="GO:0008310">
    <property type="term" value="F:single-stranded DNA 3'-5' DNA exonuclease activity"/>
    <property type="evidence" value="ECO:0007669"/>
    <property type="project" value="UniProtKB-EC"/>
</dbReference>
<dbReference type="InterPro" id="IPR058561">
    <property type="entry name" value="Exonuc_1_C"/>
</dbReference>
<gene>
    <name evidence="17" type="ORF">PEDI_21230</name>
</gene>
<evidence type="ECO:0000256" key="10">
    <source>
        <dbReference type="ARBA" id="ARBA00022842"/>
    </source>
</evidence>
<sequence>MEIVNLAQVSTFNFSFMRTYLFYDLETSGLHHAFDQILQFAAIRTDENFHELERHEFRVHIRPDVIPSPEALTTTKIDPMEFRGEMNEFEAVRRIHQLVNVPNTTSIGYNSIGFDDLMIRHAFFRNLLDPYTHGYANGCKRADLLPIAIIFRQFNPEGINWPHKEDGTPSMKLELISKANGLADGMAHDAMVDVEATLALAKKLAANKTIWSWAMEYFDKNTFNSRLEKYVEHKPLGAVGQLTWGLLMHNRIGGNAGYQAPVIYMGHSNMKQHLFLQLDRADLAELNETERKEELSGVWRCKYGEPPFILPFERLQKDFITDERRALMKSNVQWIKENWVEWQAMCQFQMDYRYPQVDGVDTDDLIYNGFWNDSVKKQNAAFHQARDWQERYDICSTMKDETTRTLGRRILFRNEQQLSPELSMAQMEFFTERWTDQKILDKTGKDRFTPHMALQRIQELYDDQEHPLSEEDHNILMSYEEWLHERMANFE</sequence>
<dbReference type="InterPro" id="IPR036397">
    <property type="entry name" value="RNaseH_sf"/>
</dbReference>
<comment type="subunit">
    <text evidence="14">Monomer. Interacts with ssb (via C-terminus); this interaction stimulates the exonuclease activity by recruiting the enzyme to its substrate.</text>
</comment>
<comment type="cofactor">
    <cofactor evidence="2">
        <name>Mg(2+)</name>
        <dbReference type="ChEBI" id="CHEBI:18420"/>
    </cofactor>
</comment>
<protein>
    <recommendedName>
        <fullName evidence="4">Exodeoxyribonuclease I</fullName>
        <ecNumber evidence="3">3.1.11.1</ecNumber>
    </recommendedName>
    <alternativeName>
        <fullName evidence="13">DNA deoxyribophosphodiesterase</fullName>
    </alternativeName>
</protein>
<dbReference type="SMART" id="SM00479">
    <property type="entry name" value="EXOIII"/>
    <property type="match status" value="1"/>
</dbReference>
<dbReference type="Proteomes" id="UP001310022">
    <property type="component" value="Unassembled WGS sequence"/>
</dbReference>
<keyword evidence="11" id="KW-0238">DNA-binding</keyword>
<dbReference type="PROSITE" id="PS51785">
    <property type="entry name" value="EXOI_C"/>
    <property type="match status" value="1"/>
</dbReference>
<dbReference type="InterPro" id="IPR034747">
    <property type="entry name" value="EXOI_SH3"/>
</dbReference>
<keyword evidence="18" id="KW-1185">Reference proteome</keyword>
<evidence type="ECO:0000256" key="11">
    <source>
        <dbReference type="ARBA" id="ARBA00023125"/>
    </source>
</evidence>
<dbReference type="PANTHER" id="PTHR30231">
    <property type="entry name" value="DNA POLYMERASE III SUBUNIT EPSILON"/>
    <property type="match status" value="1"/>
</dbReference>
<dbReference type="GO" id="GO:0045004">
    <property type="term" value="P:DNA replication proofreading"/>
    <property type="evidence" value="ECO:0007669"/>
    <property type="project" value="TreeGrafter"/>
</dbReference>
<evidence type="ECO:0000256" key="8">
    <source>
        <dbReference type="ARBA" id="ARBA00022801"/>
    </source>
</evidence>
<keyword evidence="6" id="KW-0479">Metal-binding</keyword>
<keyword evidence="5" id="KW-0540">Nuclease</keyword>
<evidence type="ECO:0000256" key="2">
    <source>
        <dbReference type="ARBA" id="ARBA00001946"/>
    </source>
</evidence>
<proteinExistence type="predicted"/>
<keyword evidence="8" id="KW-0378">Hydrolase</keyword>